<evidence type="ECO:0000256" key="1">
    <source>
        <dbReference type="ARBA" id="ARBA00022491"/>
    </source>
</evidence>
<dbReference type="PRINTS" id="PR00036">
    <property type="entry name" value="HTHLACI"/>
</dbReference>
<dbReference type="AlphaFoldDB" id="A0A8J3N818"/>
<dbReference type="Pfam" id="PF00356">
    <property type="entry name" value="LacI"/>
    <property type="match status" value="1"/>
</dbReference>
<protein>
    <submittedName>
        <fullName evidence="6">LacI family transcriptional regulator</fullName>
    </submittedName>
</protein>
<keyword evidence="1" id="KW-0678">Repressor</keyword>
<dbReference type="SMART" id="SM00354">
    <property type="entry name" value="HTH_LACI"/>
    <property type="match status" value="1"/>
</dbReference>
<accession>A0A8J3N818</accession>
<evidence type="ECO:0000259" key="5">
    <source>
        <dbReference type="PROSITE" id="PS50932"/>
    </source>
</evidence>
<dbReference type="CDD" id="cd01392">
    <property type="entry name" value="HTH_LacI"/>
    <property type="match status" value="1"/>
</dbReference>
<organism evidence="6 7">
    <name type="scientific">Reticulibacter mediterranei</name>
    <dbReference type="NCBI Taxonomy" id="2778369"/>
    <lineage>
        <taxon>Bacteria</taxon>
        <taxon>Bacillati</taxon>
        <taxon>Chloroflexota</taxon>
        <taxon>Ktedonobacteria</taxon>
        <taxon>Ktedonobacterales</taxon>
        <taxon>Reticulibacteraceae</taxon>
        <taxon>Reticulibacter</taxon>
    </lineage>
</organism>
<dbReference type="InterPro" id="IPR010982">
    <property type="entry name" value="Lambda_DNA-bd_dom_sf"/>
</dbReference>
<gene>
    <name evidence="6" type="ORF">KSF_092660</name>
</gene>
<dbReference type="Proteomes" id="UP000597444">
    <property type="component" value="Unassembled WGS sequence"/>
</dbReference>
<keyword evidence="4" id="KW-0804">Transcription</keyword>
<dbReference type="InterPro" id="IPR028082">
    <property type="entry name" value="Peripla_BP_I"/>
</dbReference>
<dbReference type="RefSeq" id="WP_220209868.1">
    <property type="nucleotide sequence ID" value="NZ_BNJK01000002.1"/>
</dbReference>
<feature type="domain" description="HTH lacI-type" evidence="5">
    <location>
        <begin position="5"/>
        <end position="66"/>
    </location>
</feature>
<keyword evidence="3" id="KW-0238">DNA-binding</keyword>
<evidence type="ECO:0000256" key="2">
    <source>
        <dbReference type="ARBA" id="ARBA00023015"/>
    </source>
</evidence>
<keyword evidence="2" id="KW-0805">Transcription regulation</keyword>
<name>A0A8J3N818_9CHLR</name>
<dbReference type="InterPro" id="IPR046335">
    <property type="entry name" value="LacI/GalR-like_sensor"/>
</dbReference>
<evidence type="ECO:0000256" key="4">
    <source>
        <dbReference type="ARBA" id="ARBA00023163"/>
    </source>
</evidence>
<keyword evidence="7" id="KW-1185">Reference proteome</keyword>
<dbReference type="PROSITE" id="PS00356">
    <property type="entry name" value="HTH_LACI_1"/>
    <property type="match status" value="1"/>
</dbReference>
<evidence type="ECO:0000256" key="3">
    <source>
        <dbReference type="ARBA" id="ARBA00023125"/>
    </source>
</evidence>
<evidence type="ECO:0000313" key="7">
    <source>
        <dbReference type="Proteomes" id="UP000597444"/>
    </source>
</evidence>
<dbReference type="EMBL" id="BNJK01000002">
    <property type="protein sequence ID" value="GHO99218.1"/>
    <property type="molecule type" value="Genomic_DNA"/>
</dbReference>
<dbReference type="PANTHER" id="PTHR30146:SF148">
    <property type="entry name" value="HTH-TYPE TRANSCRIPTIONAL REPRESSOR PURR-RELATED"/>
    <property type="match status" value="1"/>
</dbReference>
<proteinExistence type="predicted"/>
<dbReference type="GO" id="GO:0003700">
    <property type="term" value="F:DNA-binding transcription factor activity"/>
    <property type="evidence" value="ECO:0007669"/>
    <property type="project" value="TreeGrafter"/>
</dbReference>
<dbReference type="Gene3D" id="1.10.260.40">
    <property type="entry name" value="lambda repressor-like DNA-binding domains"/>
    <property type="match status" value="1"/>
</dbReference>
<dbReference type="CDD" id="cd06267">
    <property type="entry name" value="PBP1_LacI_sugar_binding-like"/>
    <property type="match status" value="1"/>
</dbReference>
<dbReference type="PANTHER" id="PTHR30146">
    <property type="entry name" value="LACI-RELATED TRANSCRIPTIONAL REPRESSOR"/>
    <property type="match status" value="1"/>
</dbReference>
<reference evidence="6" key="1">
    <citation type="submission" date="2020-10" db="EMBL/GenBank/DDBJ databases">
        <title>Taxonomic study of unclassified bacteria belonging to the class Ktedonobacteria.</title>
        <authorList>
            <person name="Yabe S."/>
            <person name="Wang C.M."/>
            <person name="Zheng Y."/>
            <person name="Sakai Y."/>
            <person name="Cavaletti L."/>
            <person name="Monciardini P."/>
            <person name="Donadio S."/>
        </authorList>
    </citation>
    <scope>NUCLEOTIDE SEQUENCE</scope>
    <source>
        <strain evidence="6">ID150040</strain>
    </source>
</reference>
<dbReference type="GO" id="GO:0000976">
    <property type="term" value="F:transcription cis-regulatory region binding"/>
    <property type="evidence" value="ECO:0007669"/>
    <property type="project" value="TreeGrafter"/>
</dbReference>
<dbReference type="SUPFAM" id="SSF47413">
    <property type="entry name" value="lambda repressor-like DNA-binding domains"/>
    <property type="match status" value="1"/>
</dbReference>
<evidence type="ECO:0000313" key="6">
    <source>
        <dbReference type="EMBL" id="GHO99218.1"/>
    </source>
</evidence>
<comment type="caution">
    <text evidence="6">The sequence shown here is derived from an EMBL/GenBank/DDBJ whole genome shotgun (WGS) entry which is preliminary data.</text>
</comment>
<dbReference type="InterPro" id="IPR000843">
    <property type="entry name" value="HTH_LacI"/>
</dbReference>
<dbReference type="Pfam" id="PF13377">
    <property type="entry name" value="Peripla_BP_3"/>
    <property type="match status" value="1"/>
</dbReference>
<dbReference type="SUPFAM" id="SSF53822">
    <property type="entry name" value="Periplasmic binding protein-like I"/>
    <property type="match status" value="1"/>
</dbReference>
<sequence>MGRSVTVKDIAQEAEVSIATVSRVLNNHSNIKDELRQRVLHVAVELGYFKTGGLPTARHDRRALKEIGFLLNYADLEEPSSDTSFWAHILHGAEREARKANITITYRGVGIQQPLYLLLNTLHEMRAGGILLVGPAKPAIVEAIVQTNIPLVLVDNSVRLPGRSVDAVLSDNFEGAKEAVAYLVAQGHQRIAFLGGYAGNDLSSLDKIYTFERRKDGYFSALRDAQLPISDELVVVYNTLQPDDVFAACQRLLLARPTALFCVNDPVAGRAMRALRELGVRIPEDISIVGFDDVEIAEHLIPPLTTVRVNREAMGATAVKSLMARIANPQALGVTSVLDVELIKRASVQPL</sequence>
<dbReference type="PROSITE" id="PS50932">
    <property type="entry name" value="HTH_LACI_2"/>
    <property type="match status" value="1"/>
</dbReference>
<dbReference type="Gene3D" id="3.40.50.2300">
    <property type="match status" value="2"/>
</dbReference>